<reference evidence="2 3" key="1">
    <citation type="submission" date="2014-03" db="EMBL/GenBank/DDBJ databases">
        <title>Complete genome sequence of a deeply braunched marine Bacteroidia bacterium Draconibacterium orientale type strain FH5T.</title>
        <authorList>
            <person name="Li X."/>
            <person name="Wang X."/>
            <person name="Xie Z."/>
            <person name="Du Z."/>
            <person name="Chen G."/>
        </authorList>
    </citation>
    <scope>NUCLEOTIDE SEQUENCE [LARGE SCALE GENOMIC DNA]</scope>
    <source>
        <strain evidence="2 3">FH5</strain>
    </source>
</reference>
<keyword evidence="1" id="KW-1133">Transmembrane helix</keyword>
<dbReference type="PANTHER" id="PTHR39419">
    <property type="entry name" value="SLL0814 PROTEIN"/>
    <property type="match status" value="1"/>
</dbReference>
<proteinExistence type="predicted"/>
<evidence type="ECO:0000313" key="2">
    <source>
        <dbReference type="EMBL" id="AHW62031.1"/>
    </source>
</evidence>
<protein>
    <recommendedName>
        <fullName evidence="4">Carotenoid biosynthesis protein</fullName>
    </recommendedName>
</protein>
<feature type="transmembrane region" description="Helical" evidence="1">
    <location>
        <begin position="139"/>
        <end position="156"/>
    </location>
</feature>
<feature type="transmembrane region" description="Helical" evidence="1">
    <location>
        <begin position="72"/>
        <end position="90"/>
    </location>
</feature>
<sequence length="224" mass="25253">MEEQMINIRNIAQSFRSNFSYLVSIIIIFYLVGFSGLTMPSTRPFFIHLTPFALLLSSLVVGLFHSKFSAKTILVFIFIYAASFMVELIGVNTGSIFGHYTYGHGLGIKLFNTPLIIGLNWLLLVYVSNSVMERTNWNPLFKVFGASFLLLTYDVLLEQVAPNLSMWTFSESAVPVQNYVAWFLLALLFSLVIKLLKINTKNRIAPVVFGIQALFFAALLLTLN</sequence>
<feature type="transmembrane region" description="Helical" evidence="1">
    <location>
        <begin position="176"/>
        <end position="196"/>
    </location>
</feature>
<dbReference type="InterPro" id="IPR007354">
    <property type="entry name" value="CruF-like"/>
</dbReference>
<gene>
    <name evidence="2" type="ORF">FH5T_13630</name>
</gene>
<keyword evidence="1" id="KW-0812">Transmembrane</keyword>
<evidence type="ECO:0000313" key="3">
    <source>
        <dbReference type="Proteomes" id="UP000023772"/>
    </source>
</evidence>
<feature type="transmembrane region" description="Helical" evidence="1">
    <location>
        <begin position="110"/>
        <end position="127"/>
    </location>
</feature>
<feature type="transmembrane region" description="Helical" evidence="1">
    <location>
        <begin position="21"/>
        <end position="39"/>
    </location>
</feature>
<feature type="transmembrane region" description="Helical" evidence="1">
    <location>
        <begin position="45"/>
        <end position="65"/>
    </location>
</feature>
<dbReference type="Proteomes" id="UP000023772">
    <property type="component" value="Chromosome"/>
</dbReference>
<dbReference type="PANTHER" id="PTHR39419:SF1">
    <property type="entry name" value="SLL0814 PROTEIN"/>
    <property type="match status" value="1"/>
</dbReference>
<name>A0ABN4D3A3_9BACT</name>
<evidence type="ECO:0000256" key="1">
    <source>
        <dbReference type="SAM" id="Phobius"/>
    </source>
</evidence>
<keyword evidence="1" id="KW-0472">Membrane</keyword>
<evidence type="ECO:0008006" key="4">
    <source>
        <dbReference type="Google" id="ProtNLM"/>
    </source>
</evidence>
<organism evidence="2 3">
    <name type="scientific">Draconibacterium orientale</name>
    <dbReference type="NCBI Taxonomy" id="1168034"/>
    <lineage>
        <taxon>Bacteria</taxon>
        <taxon>Pseudomonadati</taxon>
        <taxon>Bacteroidota</taxon>
        <taxon>Bacteroidia</taxon>
        <taxon>Marinilabiliales</taxon>
        <taxon>Prolixibacteraceae</taxon>
        <taxon>Draconibacterium</taxon>
    </lineage>
</organism>
<accession>A0ABN4D3A3</accession>
<dbReference type="EMBL" id="CP007451">
    <property type="protein sequence ID" value="AHW62031.1"/>
    <property type="molecule type" value="Genomic_DNA"/>
</dbReference>
<keyword evidence="3" id="KW-1185">Reference proteome</keyword>
<feature type="transmembrane region" description="Helical" evidence="1">
    <location>
        <begin position="203"/>
        <end position="223"/>
    </location>
</feature>
<dbReference type="Pfam" id="PF04240">
    <property type="entry name" value="Caroten_synth"/>
    <property type="match status" value="1"/>
</dbReference>